<dbReference type="Proteomes" id="UP001304683">
    <property type="component" value="Chromosome"/>
</dbReference>
<dbReference type="InterPro" id="IPR016193">
    <property type="entry name" value="Cytidine_deaminase-like"/>
</dbReference>
<keyword evidence="5" id="KW-0862">Zinc</keyword>
<protein>
    <submittedName>
        <fullName evidence="8">dCMP deaminase family protein</fullName>
    </submittedName>
</protein>
<keyword evidence="9" id="KW-1185">Reference proteome</keyword>
<evidence type="ECO:0000256" key="1">
    <source>
        <dbReference type="ARBA" id="ARBA00001947"/>
    </source>
</evidence>
<evidence type="ECO:0000256" key="6">
    <source>
        <dbReference type="SAM" id="MobiDB-lite"/>
    </source>
</evidence>
<dbReference type="InterPro" id="IPR035105">
    <property type="entry name" value="Deoxycytidylate_deaminase_dom"/>
</dbReference>
<feature type="compositionally biased region" description="Low complexity" evidence="6">
    <location>
        <begin position="14"/>
        <end position="26"/>
    </location>
</feature>
<evidence type="ECO:0000313" key="8">
    <source>
        <dbReference type="EMBL" id="WPD18389.1"/>
    </source>
</evidence>
<dbReference type="InterPro" id="IPR016192">
    <property type="entry name" value="APOBEC/CMP_deaminase_Zn-bd"/>
</dbReference>
<proteinExistence type="inferred from homology"/>
<dbReference type="Gene3D" id="3.40.140.10">
    <property type="entry name" value="Cytidine Deaminase, domain 2"/>
    <property type="match status" value="1"/>
</dbReference>
<accession>A0ABZ0QLM3</accession>
<comment type="cofactor">
    <cofactor evidence="1">
        <name>Zn(2+)</name>
        <dbReference type="ChEBI" id="CHEBI:29105"/>
    </cofactor>
</comment>
<gene>
    <name evidence="8" type="ORF">Q5761_08400</name>
</gene>
<comment type="similarity">
    <text evidence="2">Belongs to the cytidine and deoxycytidylate deaminase family.</text>
</comment>
<feature type="region of interest" description="Disordered" evidence="6">
    <location>
        <begin position="1"/>
        <end position="34"/>
    </location>
</feature>
<feature type="domain" description="CMP/dCMP-type deaminase" evidence="7">
    <location>
        <begin position="40"/>
        <end position="170"/>
    </location>
</feature>
<name>A0ABZ0QLM3_9FIRM</name>
<dbReference type="PROSITE" id="PS51747">
    <property type="entry name" value="CYT_DCMP_DEAMINASES_2"/>
    <property type="match status" value="1"/>
</dbReference>
<dbReference type="PANTHER" id="PTHR11086">
    <property type="entry name" value="DEOXYCYTIDYLATE DEAMINASE-RELATED"/>
    <property type="match status" value="1"/>
</dbReference>
<dbReference type="RefSeq" id="WP_256369289.1">
    <property type="nucleotide sequence ID" value="NZ_CP132508.1"/>
</dbReference>
<dbReference type="CDD" id="cd01286">
    <property type="entry name" value="deoxycytidylate_deaminase"/>
    <property type="match status" value="1"/>
</dbReference>
<dbReference type="SUPFAM" id="SSF53927">
    <property type="entry name" value="Cytidine deaminase-like"/>
    <property type="match status" value="1"/>
</dbReference>
<reference evidence="8 9" key="1">
    <citation type="submission" date="2023-08" db="EMBL/GenBank/DDBJ databases">
        <title>Genome sequence of Thermaerobacter compostii strain Ins1, a spore-forming filamentous bacterium isolated from a deep geothermal reservoir.</title>
        <authorList>
            <person name="Bregnard D."/>
            <person name="Gonzalez D."/>
            <person name="Junier P."/>
        </authorList>
    </citation>
    <scope>NUCLEOTIDE SEQUENCE [LARGE SCALE GENOMIC DNA]</scope>
    <source>
        <strain evidence="8 9">Ins1</strain>
    </source>
</reference>
<evidence type="ECO:0000256" key="5">
    <source>
        <dbReference type="ARBA" id="ARBA00022833"/>
    </source>
</evidence>
<evidence type="ECO:0000256" key="3">
    <source>
        <dbReference type="ARBA" id="ARBA00022723"/>
    </source>
</evidence>
<keyword evidence="3" id="KW-0479">Metal-binding</keyword>
<organism evidence="8 9">
    <name type="scientific">Thermaerobacter composti</name>
    <dbReference type="NCBI Taxonomy" id="554949"/>
    <lineage>
        <taxon>Bacteria</taxon>
        <taxon>Bacillati</taxon>
        <taxon>Bacillota</taxon>
        <taxon>Clostridia</taxon>
        <taxon>Eubacteriales</taxon>
        <taxon>Clostridiales Family XVII. Incertae Sedis</taxon>
        <taxon>Thermaerobacter</taxon>
    </lineage>
</organism>
<dbReference type="InterPro" id="IPR015517">
    <property type="entry name" value="dCMP_deaminase-rel"/>
</dbReference>
<dbReference type="PROSITE" id="PS51257">
    <property type="entry name" value="PROKAR_LIPOPROTEIN"/>
    <property type="match status" value="1"/>
</dbReference>
<dbReference type="PROSITE" id="PS00903">
    <property type="entry name" value="CYT_DCMP_DEAMINASES_1"/>
    <property type="match status" value="1"/>
</dbReference>
<dbReference type="PANTHER" id="PTHR11086:SF18">
    <property type="entry name" value="DEOXYCYTIDYLATE DEAMINASE"/>
    <property type="match status" value="1"/>
</dbReference>
<evidence type="ECO:0000313" key="9">
    <source>
        <dbReference type="Proteomes" id="UP001304683"/>
    </source>
</evidence>
<dbReference type="EMBL" id="CP132508">
    <property type="protein sequence ID" value="WPD18389.1"/>
    <property type="molecule type" value="Genomic_DNA"/>
</dbReference>
<evidence type="ECO:0000259" key="7">
    <source>
        <dbReference type="PROSITE" id="PS51747"/>
    </source>
</evidence>
<dbReference type="Pfam" id="PF00383">
    <property type="entry name" value="dCMP_cyt_deam_1"/>
    <property type="match status" value="1"/>
</dbReference>
<evidence type="ECO:0000256" key="2">
    <source>
        <dbReference type="ARBA" id="ARBA00006576"/>
    </source>
</evidence>
<dbReference type="InterPro" id="IPR002125">
    <property type="entry name" value="CMP_dCMP_dom"/>
</dbReference>
<sequence length="179" mass="18812">MVHGEPKGQPAGGSSSPSTTSTTSSSCAGQGAGVEGERPTWDAYFMELAAVVAKRSTCPRRHVGAVLVRDRRILATGYNGAPPGFPHCTDVGCLMQDGHCVRTIHAEANAILQAALHGVTVRGSTLYTTATPCLHCAKLLIGAGVVRVVYRDWYPDPRAVEFLQTAGIPLERCRAGAPS</sequence>
<evidence type="ECO:0000256" key="4">
    <source>
        <dbReference type="ARBA" id="ARBA00022801"/>
    </source>
</evidence>
<keyword evidence="4" id="KW-0378">Hydrolase</keyword>